<evidence type="ECO:0000256" key="1">
    <source>
        <dbReference type="SAM" id="MobiDB-lite"/>
    </source>
</evidence>
<keyword evidence="3" id="KW-1185">Reference proteome</keyword>
<evidence type="ECO:0000313" key="2">
    <source>
        <dbReference type="EMBL" id="PRQ51484.1"/>
    </source>
</evidence>
<sequence length="53" mass="5392">MLSSSSFPKPPTSPPTFDAPVMPLKSSRAASAPPVQKGFSAVIGVVKSGFNTS</sequence>
<dbReference type="Proteomes" id="UP000238479">
    <property type="component" value="Chromosome 2"/>
</dbReference>
<organism evidence="2 3">
    <name type="scientific">Rosa chinensis</name>
    <name type="common">China rose</name>
    <dbReference type="NCBI Taxonomy" id="74649"/>
    <lineage>
        <taxon>Eukaryota</taxon>
        <taxon>Viridiplantae</taxon>
        <taxon>Streptophyta</taxon>
        <taxon>Embryophyta</taxon>
        <taxon>Tracheophyta</taxon>
        <taxon>Spermatophyta</taxon>
        <taxon>Magnoliopsida</taxon>
        <taxon>eudicotyledons</taxon>
        <taxon>Gunneridae</taxon>
        <taxon>Pentapetalae</taxon>
        <taxon>rosids</taxon>
        <taxon>fabids</taxon>
        <taxon>Rosales</taxon>
        <taxon>Rosaceae</taxon>
        <taxon>Rosoideae</taxon>
        <taxon>Rosoideae incertae sedis</taxon>
        <taxon>Rosa</taxon>
    </lineage>
</organism>
<accession>A0A2P6RYI9</accession>
<dbReference type="AlphaFoldDB" id="A0A2P6RYI9"/>
<name>A0A2P6RYI9_ROSCH</name>
<proteinExistence type="predicted"/>
<protein>
    <submittedName>
        <fullName evidence="2">Uncharacterized protein</fullName>
    </submittedName>
</protein>
<evidence type="ECO:0000313" key="3">
    <source>
        <dbReference type="Proteomes" id="UP000238479"/>
    </source>
</evidence>
<comment type="caution">
    <text evidence="2">The sequence shown here is derived from an EMBL/GenBank/DDBJ whole genome shotgun (WGS) entry which is preliminary data.</text>
</comment>
<dbReference type="Gramene" id="PRQ51484">
    <property type="protein sequence ID" value="PRQ51484"/>
    <property type="gene ID" value="RchiOBHm_Chr2g0144971"/>
</dbReference>
<gene>
    <name evidence="2" type="ORF">RchiOBHm_Chr2g0144971</name>
</gene>
<reference evidence="2 3" key="1">
    <citation type="journal article" date="2018" name="Nat. Genet.">
        <title>The Rosa genome provides new insights in the design of modern roses.</title>
        <authorList>
            <person name="Bendahmane M."/>
        </authorList>
    </citation>
    <scope>NUCLEOTIDE SEQUENCE [LARGE SCALE GENOMIC DNA]</scope>
    <source>
        <strain evidence="3">cv. Old Blush</strain>
    </source>
</reference>
<feature type="region of interest" description="Disordered" evidence="1">
    <location>
        <begin position="1"/>
        <end position="35"/>
    </location>
</feature>
<dbReference type="EMBL" id="PDCK01000040">
    <property type="protein sequence ID" value="PRQ51484.1"/>
    <property type="molecule type" value="Genomic_DNA"/>
</dbReference>